<proteinExistence type="predicted"/>
<feature type="region of interest" description="Disordered" evidence="1">
    <location>
        <begin position="1"/>
        <end position="22"/>
    </location>
</feature>
<name>A0A553NR82_TIGCA</name>
<feature type="non-terminal residue" evidence="2">
    <location>
        <position position="2979"/>
    </location>
</feature>
<reference evidence="2 3" key="1">
    <citation type="journal article" date="2018" name="Nat. Ecol. Evol.">
        <title>Genomic signatures of mitonuclear coevolution across populations of Tigriopus californicus.</title>
        <authorList>
            <person name="Barreto F.S."/>
            <person name="Watson E.T."/>
            <person name="Lima T.G."/>
            <person name="Willett C.S."/>
            <person name="Edmands S."/>
            <person name="Li W."/>
            <person name="Burton R.S."/>
        </authorList>
    </citation>
    <scope>NUCLEOTIDE SEQUENCE [LARGE SCALE GENOMIC DNA]</scope>
    <source>
        <strain evidence="2 3">San Diego</strain>
    </source>
</reference>
<feature type="non-terminal residue" evidence="2">
    <location>
        <position position="1"/>
    </location>
</feature>
<organism evidence="2 3">
    <name type="scientific">Tigriopus californicus</name>
    <name type="common">Marine copepod</name>
    <dbReference type="NCBI Taxonomy" id="6832"/>
    <lineage>
        <taxon>Eukaryota</taxon>
        <taxon>Metazoa</taxon>
        <taxon>Ecdysozoa</taxon>
        <taxon>Arthropoda</taxon>
        <taxon>Crustacea</taxon>
        <taxon>Multicrustacea</taxon>
        <taxon>Hexanauplia</taxon>
        <taxon>Copepoda</taxon>
        <taxon>Harpacticoida</taxon>
        <taxon>Harpacticidae</taxon>
        <taxon>Tigriopus</taxon>
    </lineage>
</organism>
<evidence type="ECO:0000256" key="1">
    <source>
        <dbReference type="SAM" id="MobiDB-lite"/>
    </source>
</evidence>
<feature type="compositionally biased region" description="Basic residues" evidence="1">
    <location>
        <begin position="1240"/>
        <end position="1249"/>
    </location>
</feature>
<comment type="caution">
    <text evidence="2">The sequence shown here is derived from an EMBL/GenBank/DDBJ whole genome shotgun (WGS) entry which is preliminary data.</text>
</comment>
<accession>A0A553NR82</accession>
<dbReference type="InterPro" id="IPR033228">
    <property type="entry name" value="SZT2"/>
</dbReference>
<feature type="region of interest" description="Disordered" evidence="1">
    <location>
        <begin position="1473"/>
        <end position="1518"/>
    </location>
</feature>
<dbReference type="OMA" id="HSYIKLI"/>
<evidence type="ECO:0008006" key="4">
    <source>
        <dbReference type="Google" id="ProtNLM"/>
    </source>
</evidence>
<evidence type="ECO:0000313" key="3">
    <source>
        <dbReference type="Proteomes" id="UP000318571"/>
    </source>
</evidence>
<gene>
    <name evidence="2" type="ORF">TCAL_03430</name>
</gene>
<dbReference type="STRING" id="6832.A0A553NR82"/>
<evidence type="ECO:0000313" key="2">
    <source>
        <dbReference type="EMBL" id="TRY67945.1"/>
    </source>
</evidence>
<feature type="region of interest" description="Disordered" evidence="1">
    <location>
        <begin position="1212"/>
        <end position="1249"/>
    </location>
</feature>
<dbReference type="GO" id="GO:0005777">
    <property type="term" value="C:peroxisome"/>
    <property type="evidence" value="ECO:0007669"/>
    <property type="project" value="InterPro"/>
</dbReference>
<feature type="region of interest" description="Disordered" evidence="1">
    <location>
        <begin position="1938"/>
        <end position="1969"/>
    </location>
</feature>
<keyword evidence="3" id="KW-1185">Reference proteome</keyword>
<dbReference type="EMBL" id="VCGU01000011">
    <property type="protein sequence ID" value="TRY67945.1"/>
    <property type="molecule type" value="Genomic_DNA"/>
</dbReference>
<feature type="compositionally biased region" description="Basic residues" evidence="1">
    <location>
        <begin position="1216"/>
        <end position="1231"/>
    </location>
</feature>
<feature type="compositionally biased region" description="Basic and acidic residues" evidence="1">
    <location>
        <begin position="1481"/>
        <end position="1512"/>
    </location>
</feature>
<dbReference type="PANTHER" id="PTHR14918:SF3">
    <property type="entry name" value="KICSTOR COMPLEX PROTEIN SZT2"/>
    <property type="match status" value="1"/>
</dbReference>
<sequence length="2979" mass="339865">PALVQSLEPSEAPAPHSPPPDPPCIGLKEVYTLLNKSSRVSRNVRAQWYFSLLAKDKFAVHKYESIQDFQNRGEMDIVGLVPEEARPVWEWDWDVSHLYNYRLTPLSQVHFLSQRYSSVFVLDLSPSGAAQDSFLTSGALDKFLTILREALVNLARPFYIPGSQLLFKPDIFVTVMAWTPFLTSTTYLVLKQGWLLTSENVDQLLAAVIRALLRLEEVVSDTNSVVQDDITTIRSESERMMGALFDHPSQPPLLGPSVHVSSSDSAFVSMIKAAVLGLQLLPTNTTSSIIYIGDAIMSLPDIDKCDSVLNSLRTLSISLSFLKVLDRSHADASLTNGPNFDLLKFIALSTYGTFLTELPKIHNEDYVYNMNAYHEAFLCWSFRKTLDQLRQHQMDMLKNKYFLSVDNLGVQKILNMDVKSCFTSVLSCRLREGYLMSHVNVSSKESRISVVLTLPWKISSSIHYKLSSPWPLKSTNETKVELQLEGDYDIIHDIICQRDKYFDSGERNSIIRKFYVIVTHLTRVDRLLAHLESFAKVKANYSIPDTIAGGIPLFHVPPNMQKPELYQVDPTSGAFVSFWRPICSLDINVWHRWMHTHRVNALMHHDYPWPKHLLSPNSSGRYTIVQSRKAMSQLTNVLKANSSFTLVEGQSYVKFLFKEEGDKVPFTFYIIRLTCNPPCVVIWVAFLGGTSGVLRHHEVQNLKQSLSSLTITQSNPWKFNHEVTEQNACTQIQKPLDKVLIRYLNAPKNVECMIDPELFNSAKARSQSPGPLPRKLHSVSPMGGFFITLTQYLTHVRWVWNIVDTSQRPVVCSPAAVARILQMVIKIRLLQGFFFAYSKNGVQNLVSEIQAKHENESPQPFILQYIVYPLSSSPSPSVDFSTDEGEDMESIVADREACTTLISEVWIEPQNGEVVTEGPFQGCDSNDISKVIFGTDHEVIALHATIEHLAVVCQKSPSTEDMIEMCHRCFNRCSSNEDVSAKRIQISTDIVGLAMASPKVEMRFSSFVQSFCLTPDFIFKHNLNQCEKLNRANDRLFTAFHEELVDLFDYEQTLTGEESQRIGDFLATSCPDLKVQFATKRHEIDEEIENLPRWKCYAKGNGKGHVLVTFLPYAHSDLKELLLSEGHELNENNPNLQMSKTPMPDQFSGGDSFSSENQSILSFDSRKNSFSGFSSTMLIPNSQPQDDEALTRVRSQSLIRIRKRTQTIDNSDAIGRRRRNSTHTNKVHHSSKRTDCSPAKRSRTHTFSHMKGIRSERNASAASSVSKDDTIDCSSFHPCQEHVAGSVAIPMYTFSCSEKHLLTFLMSKKTKPNLHKSLDLRWRPEESEETVLEPRTLGDQPDEFDPTFLKRIEKRFYKAFVSVLYGSLQQGAPIHNDDVQQAVDLCDVESVVEVKLNDFLASVCPHTLERSNATGERQKKCFENFLNHEVMRKKFSDILQKSFKNVPGPSEFYFYRNLSREQQKPTPCSAAVIATHRQRRNTRDTSSTRDDETSHFHLEVDQCSSRHEHEDQSQVSGYISPRGDDQLSLCSNMVSELSDSNDWPGDIPLDNPLFFQISLIAQGDNNFFLNLPITHLPSCYLDLANDLRQAIHEYRSEDPASSDPDHIPANLMLKLNVTLISCDFQDALADGILEPHLMTPHILEKTDYIGKHQLNTIQRKAISEMVEDIHWMITDEIAFSKASSTHITQTMLKAIVAHVEASISKPGCSIVKCPLDFIMNREKSMEVMMEQISLIALPNFQVIPKGRYWYLVRTSTEDSSKSKLWLVLYIKDEKVNIIFQYREGQLNIVLPWRQAMQRLSVKISEALDYVNRVMLLQNLSETRICNRLLDPESPDDEEWQGVSPFQDAEDEGNCLQANLNLVPGKYSCPQVWEKRFMLHPRLIETRGPDVTSRGFMALKLVMSAFAVQNRKNMFVYQDETGTYYMKLTEHISSSRHSSFVKRSNSNQSIGGGLQGPRSMSISGGASSQLKARHPSVSASECAELEFPQKNNDFIDLKIYGVSQPGSTITESLVNVLQNKLDEKVVEVLSTILQRNPMSRLMPEDVKFLQPADSEPSKAIRFVAPTINSDYLPVLCQYLVQNLIESRFISPKFSSSRRENKLRGIGDFDEVLILNRSKDGGGSSGQVGIGVVAFKFEKRDLGEGSDESCRTLAQLMRIQMVETDSPEDNESKLHFHFYIWELGKLDLEAMITTIHSAVQQAMWDLTLEYVLLSKRFSEFPNVDNTLLTLVNFWLPLGLEMHVPALTEKIFKVKGRTNSKFFLEDVYKTIRRIFPTGAIEVYSRFEQGHAPFKRVTEKNYPSPICSSNPVLFSLTIPKSRNLEEFAANPGKSDNLRKFVLTSNSRPRSLHVMVLLHRDQLRVYFYNCSKVVTDRLNRNLQFLMDWTSSRVSLKEAMAAQKLAVLKDRDFFDPESDDYQECPDVEHLLQHSVPQRGQKSPVLTPHAIASSSESLSTLYCNQKRAHLGQRLTSHSTGTLIKDIAKLRLDQRHEILPLWIHRRNEVQFFLTEGVLDLVISLSRPVHFCMTPIMFLPKWRMQAHATRFKEGDILAGGLLLFEIGSKEPFIYTKLYALEHTRIQKTAYHKEDLMKAWTSLVMECDRIKFLLHHHSFTYDFHLRALSEFAIGKINILRNGFHLTSFISNFMKYYNKSPNYARNIIFNQQLEVDLSLVQSEQLFNYILSHEKEYGFHVLRMEPLYDEGEVFSNDFLLTTQSSHRVQAISGEKRITVEFDLTIILSCSKTTAKDSLTLKGVFIFTQKNDQFPILYKEQNHKGIFKPVLGAPFSLANYPVMNHSPNQGEDPIDPENVLYIGYYSSHEQSIQSMVDRESKHLKAKLSQIFQNAERDCRKDTLWRKILLDSAKPDHTIEEFEELVGLIETQETSNPFSSFSFESQGLKNRLHEWLSDYFPLTFRHLSSNYQEHFVITEESMFSVAAVFSIDYGTPQTEVSIYSLNRSPEAHKNALRDTLCNVISYFLFRETF</sequence>
<feature type="compositionally biased region" description="Polar residues" evidence="1">
    <location>
        <begin position="1957"/>
        <end position="1969"/>
    </location>
</feature>
<dbReference type="PANTHER" id="PTHR14918">
    <property type="entry name" value="KICSTOR COMPLEX PROTEIN SZT2"/>
    <property type="match status" value="1"/>
</dbReference>
<dbReference type="Proteomes" id="UP000318571">
    <property type="component" value="Chromosome 4"/>
</dbReference>
<protein>
    <recommendedName>
        <fullName evidence="4">Protein SZT2</fullName>
    </recommendedName>
</protein>